<feature type="compositionally biased region" description="Polar residues" evidence="1">
    <location>
        <begin position="712"/>
        <end position="732"/>
    </location>
</feature>
<dbReference type="AlphaFoldDB" id="A0A232EE01"/>
<dbReference type="PANTHER" id="PTHR21494:SF0">
    <property type="entry name" value="ACTIVATING SIGNAL COINTEGRATOR 1 COMPLEX SUBUNIT 2"/>
    <property type="match status" value="1"/>
</dbReference>
<dbReference type="PROSITE" id="PS51140">
    <property type="entry name" value="CUE"/>
    <property type="match status" value="1"/>
</dbReference>
<feature type="compositionally biased region" description="Basic residues" evidence="1">
    <location>
        <begin position="741"/>
        <end position="755"/>
    </location>
</feature>
<comment type="caution">
    <text evidence="3">The sequence shown here is derived from an EMBL/GenBank/DDBJ whole genome shotgun (WGS) entry which is preliminary data.</text>
</comment>
<gene>
    <name evidence="3" type="ORF">TSAR_000259</name>
</gene>
<evidence type="ECO:0000313" key="3">
    <source>
        <dbReference type="EMBL" id="OXU16575.1"/>
    </source>
</evidence>
<sequence length="769" mass="89013">MNEFSTDGDTIFQNPDLKPLEDVKLTIKNSGIAQTVPALDEHWVEKKYFLNYEPIVLFDEEGRRIIGAKERWLEVISYILDDLDWLLRLPFYKFWSNIVYNSRIMDSITIFLQEAPTYYALENFPNDNDLKEHLDRLRYVVLLILARLITNKESPAEYMSLSEHAYLLFQKNIFTVPIFMDICQQYGRNNRKIVDKIVNSAFALEPLYNEDLREAVQFIIKALRDIERRFEDCPIDQEGKAVLLSERGGANVEINLSTLEDLILYLLDTVSTINIFMNIYLASINTFKIECFITKIISVYANTIPEMYKRLDDLAFKDETIAKYMELKHRLDVARVEILNIYRMLVYTDVKNTVENKNVILNSVTEEIIEDFFNNLTHALSEKEFAIDYHNVYPITDDVQQLIDSYKNMYPFVQHFLSLLGDTMKCEFILNSIFTYLDEPDFSVASTSFKSIPKSLAGLSNSEKNRNSEEVDKNEVAGSSKEITSTKSDIVSIISEIKDILCDLGEGFLEMCLKHYNYNKEAVINAVLEDSLPIELKSLDRNLPFIPPDPEEASATIDNALGMQRLNIYDNDEFDIMTKDNIDTSKIHKGKRKDKYKNFNELLNDKSYIAQTKDIYNKYTIVTNEYDDEYDDTYDDQDVGSSAQDDIVEVDARPFTIPRVLRRQVNNDFEDTEENNDFNHVSETQVNKDNFVQDPAVLRAKAEERRLLKQGFRTNNSPTKNVVGNPKGQGQTKEVLDSRNQKGKSKATRANHNRRAGSQWKRSHGMVPS</sequence>
<accession>A0A232EE01</accession>
<dbReference type="SUPFAM" id="SSF46934">
    <property type="entry name" value="UBA-like"/>
    <property type="match status" value="1"/>
</dbReference>
<dbReference type="EMBL" id="NNAY01005719">
    <property type="protein sequence ID" value="OXU16575.1"/>
    <property type="molecule type" value="Genomic_DNA"/>
</dbReference>
<dbReference type="OrthoDB" id="5577209at2759"/>
<dbReference type="GO" id="GO:0006355">
    <property type="term" value="P:regulation of DNA-templated transcription"/>
    <property type="evidence" value="ECO:0007669"/>
    <property type="project" value="TreeGrafter"/>
</dbReference>
<name>A0A232EE01_9HYME</name>
<dbReference type="InterPro" id="IPR052586">
    <property type="entry name" value="ASCC2"/>
</dbReference>
<dbReference type="GO" id="GO:0043130">
    <property type="term" value="F:ubiquitin binding"/>
    <property type="evidence" value="ECO:0007669"/>
    <property type="project" value="InterPro"/>
</dbReference>
<dbReference type="InterPro" id="IPR003892">
    <property type="entry name" value="CUE"/>
</dbReference>
<feature type="region of interest" description="Disordered" evidence="1">
    <location>
        <begin position="711"/>
        <end position="769"/>
    </location>
</feature>
<dbReference type="InterPro" id="IPR041800">
    <property type="entry name" value="ASCC2_CUE"/>
</dbReference>
<feature type="region of interest" description="Disordered" evidence="1">
    <location>
        <begin position="458"/>
        <end position="480"/>
    </location>
</feature>
<dbReference type="PANTHER" id="PTHR21494">
    <property type="entry name" value="ACTIVATING SIGNAL COINTEGRATOR 1 COMPLEX SUBUNIT 2 ASC-1 COMPLEX SUBUNIT P100"/>
    <property type="match status" value="1"/>
</dbReference>
<organism evidence="3 4">
    <name type="scientific">Trichomalopsis sarcophagae</name>
    <dbReference type="NCBI Taxonomy" id="543379"/>
    <lineage>
        <taxon>Eukaryota</taxon>
        <taxon>Metazoa</taxon>
        <taxon>Ecdysozoa</taxon>
        <taxon>Arthropoda</taxon>
        <taxon>Hexapoda</taxon>
        <taxon>Insecta</taxon>
        <taxon>Pterygota</taxon>
        <taxon>Neoptera</taxon>
        <taxon>Endopterygota</taxon>
        <taxon>Hymenoptera</taxon>
        <taxon>Apocrita</taxon>
        <taxon>Proctotrupomorpha</taxon>
        <taxon>Chalcidoidea</taxon>
        <taxon>Pteromalidae</taxon>
        <taxon>Pteromalinae</taxon>
        <taxon>Trichomalopsis</taxon>
    </lineage>
</organism>
<dbReference type="CDD" id="cd14364">
    <property type="entry name" value="CUE_ASCC2"/>
    <property type="match status" value="1"/>
</dbReference>
<feature type="compositionally biased region" description="Basic and acidic residues" evidence="1">
    <location>
        <begin position="463"/>
        <end position="475"/>
    </location>
</feature>
<dbReference type="SMART" id="SM00546">
    <property type="entry name" value="CUE"/>
    <property type="match status" value="1"/>
</dbReference>
<dbReference type="Pfam" id="PF02845">
    <property type="entry name" value="CUE"/>
    <property type="match status" value="1"/>
</dbReference>
<evidence type="ECO:0000313" key="4">
    <source>
        <dbReference type="Proteomes" id="UP000215335"/>
    </source>
</evidence>
<reference evidence="3 4" key="1">
    <citation type="journal article" date="2017" name="Curr. Biol.">
        <title>The Evolution of Venom by Co-option of Single-Copy Genes.</title>
        <authorList>
            <person name="Martinson E.O."/>
            <person name="Mrinalini"/>
            <person name="Kelkar Y.D."/>
            <person name="Chang C.H."/>
            <person name="Werren J.H."/>
        </authorList>
    </citation>
    <scope>NUCLEOTIDE SEQUENCE [LARGE SCALE GENOMIC DNA]</scope>
    <source>
        <strain evidence="3 4">Alberta</strain>
        <tissue evidence="3">Whole body</tissue>
    </source>
</reference>
<proteinExistence type="predicted"/>
<protein>
    <recommendedName>
        <fullName evidence="2">CUE domain-containing protein</fullName>
    </recommendedName>
</protein>
<dbReference type="Proteomes" id="UP000215335">
    <property type="component" value="Unassembled WGS sequence"/>
</dbReference>
<dbReference type="Gene3D" id="1.10.8.10">
    <property type="entry name" value="DNA helicase RuvA subunit, C-terminal domain"/>
    <property type="match status" value="1"/>
</dbReference>
<feature type="domain" description="CUE" evidence="2">
    <location>
        <begin position="489"/>
        <end position="532"/>
    </location>
</feature>
<dbReference type="STRING" id="543379.A0A232EE01"/>
<evidence type="ECO:0000256" key="1">
    <source>
        <dbReference type="SAM" id="MobiDB-lite"/>
    </source>
</evidence>
<keyword evidence="4" id="KW-1185">Reference proteome</keyword>
<evidence type="ECO:0000259" key="2">
    <source>
        <dbReference type="PROSITE" id="PS51140"/>
    </source>
</evidence>
<dbReference type="InterPro" id="IPR009060">
    <property type="entry name" value="UBA-like_sf"/>
</dbReference>